<dbReference type="EMBL" id="JANTQA010000045">
    <property type="protein sequence ID" value="KAJ3434162.1"/>
    <property type="molecule type" value="Genomic_DNA"/>
</dbReference>
<reference evidence="1" key="1">
    <citation type="submission" date="2022-08" db="EMBL/GenBank/DDBJ databases">
        <title>Novel sulphate-reducing endosymbionts in the free-living metamonad Anaeramoeba.</title>
        <authorList>
            <person name="Jerlstrom-Hultqvist J."/>
            <person name="Cepicka I."/>
            <person name="Gallot-Lavallee L."/>
            <person name="Salas-Leiva D."/>
            <person name="Curtis B.A."/>
            <person name="Zahonova K."/>
            <person name="Pipaliya S."/>
            <person name="Dacks J."/>
            <person name="Roger A.J."/>
        </authorList>
    </citation>
    <scope>NUCLEOTIDE SEQUENCE</scope>
    <source>
        <strain evidence="1">Busselton2</strain>
    </source>
</reference>
<name>A0AAV7Z1V1_9EUKA</name>
<dbReference type="AlphaFoldDB" id="A0AAV7Z1V1"/>
<organism evidence="1 2">
    <name type="scientific">Anaeramoeba flamelloides</name>
    <dbReference type="NCBI Taxonomy" id="1746091"/>
    <lineage>
        <taxon>Eukaryota</taxon>
        <taxon>Metamonada</taxon>
        <taxon>Anaeramoebidae</taxon>
        <taxon>Anaeramoeba</taxon>
    </lineage>
</organism>
<sequence>MSNTILTEKSGIEEQHLQLVTSFQSETNCELGDALFILSLSNWNYEESIGVYTLTTMETLQRKRSLNALNNFEIEEKIACSKKRKTIKNKRYVIKKRVPKKSNNKPKFNANKNKDADSQNKNFQMISKNSLLTKKEGGVLSFENLKSFLTQDPAPGWRARIWAFKLYDENLVKGFPENLETKEPIILNKELFQIYVLITDKVSIKNLQRGIHAYLSKFGYHNDTNHNHKLMTFSVKK</sequence>
<proteinExistence type="predicted"/>
<gene>
    <name evidence="1" type="ORF">M0812_20227</name>
</gene>
<evidence type="ECO:0000313" key="2">
    <source>
        <dbReference type="Proteomes" id="UP001146793"/>
    </source>
</evidence>
<dbReference type="CDD" id="cd14273">
    <property type="entry name" value="UBA_TAP-C_like"/>
    <property type="match status" value="1"/>
</dbReference>
<comment type="caution">
    <text evidence="1">The sequence shown here is derived from an EMBL/GenBank/DDBJ whole genome shotgun (WGS) entry which is preliminary data.</text>
</comment>
<accession>A0AAV7Z1V1</accession>
<evidence type="ECO:0000313" key="1">
    <source>
        <dbReference type="EMBL" id="KAJ3434162.1"/>
    </source>
</evidence>
<protein>
    <submittedName>
        <fullName evidence="1">Uncharacterized protein</fullName>
    </submittedName>
</protein>
<dbReference type="Proteomes" id="UP001146793">
    <property type="component" value="Unassembled WGS sequence"/>
</dbReference>